<organism evidence="2 3">
    <name type="scientific">Streptomyces flavotricini</name>
    <dbReference type="NCBI Taxonomy" id="66888"/>
    <lineage>
        <taxon>Bacteria</taxon>
        <taxon>Bacillati</taxon>
        <taxon>Actinomycetota</taxon>
        <taxon>Actinomycetes</taxon>
        <taxon>Kitasatosporales</taxon>
        <taxon>Streptomycetaceae</taxon>
        <taxon>Streptomyces</taxon>
    </lineage>
</organism>
<dbReference type="RefSeq" id="WP_229335151.1">
    <property type="nucleotide sequence ID" value="NZ_JAINUL010000001.1"/>
</dbReference>
<evidence type="ECO:0000256" key="1">
    <source>
        <dbReference type="SAM" id="MobiDB-lite"/>
    </source>
</evidence>
<sequence length="49" mass="5211">MATATRVIEPTGADAGRVPHLLGSFTSSLNQAAPQSAITRDWNDRTRTA</sequence>
<proteinExistence type="predicted"/>
<evidence type="ECO:0000313" key="3">
    <source>
        <dbReference type="Proteomes" id="UP001520654"/>
    </source>
</evidence>
<dbReference type="EMBL" id="JAINUL010000001">
    <property type="protein sequence ID" value="MCC0094592.1"/>
    <property type="molecule type" value="Genomic_DNA"/>
</dbReference>
<dbReference type="Proteomes" id="UP001520654">
    <property type="component" value="Unassembled WGS sequence"/>
</dbReference>
<reference evidence="2 3" key="1">
    <citation type="submission" date="2021-08" db="EMBL/GenBank/DDBJ databases">
        <title>Genomic Architecture of Streptomyces flavotricini NGL1 and Streptomyces erythrochromogenes HMS4 With Differential Plant Beneficial attributes and laccase production capabilities.</title>
        <authorList>
            <person name="Salwan R."/>
            <person name="Kaur R."/>
            <person name="Sharma V."/>
        </authorList>
    </citation>
    <scope>NUCLEOTIDE SEQUENCE [LARGE SCALE GENOMIC DNA]</scope>
    <source>
        <strain evidence="2 3">NGL1</strain>
    </source>
</reference>
<name>A0ABS8E0R5_9ACTN</name>
<gene>
    <name evidence="2" type="ORF">K7B10_07305</name>
</gene>
<evidence type="ECO:0000313" key="2">
    <source>
        <dbReference type="EMBL" id="MCC0094592.1"/>
    </source>
</evidence>
<accession>A0ABS8E0R5</accession>
<comment type="caution">
    <text evidence="2">The sequence shown here is derived from an EMBL/GenBank/DDBJ whole genome shotgun (WGS) entry which is preliminary data.</text>
</comment>
<keyword evidence="3" id="KW-1185">Reference proteome</keyword>
<protein>
    <submittedName>
        <fullName evidence="2">Uncharacterized protein</fullName>
    </submittedName>
</protein>
<feature type="region of interest" description="Disordered" evidence="1">
    <location>
        <begin position="30"/>
        <end position="49"/>
    </location>
</feature>